<protein>
    <submittedName>
        <fullName evidence="6">DUF1232 domain-containing protein</fullName>
    </submittedName>
</protein>
<evidence type="ECO:0000256" key="1">
    <source>
        <dbReference type="ARBA" id="ARBA00004127"/>
    </source>
</evidence>
<dbReference type="EMBL" id="JAATJS010000001">
    <property type="protein sequence ID" value="NIX75358.1"/>
    <property type="molecule type" value="Genomic_DNA"/>
</dbReference>
<proteinExistence type="predicted"/>
<comment type="caution">
    <text evidence="6">The sequence shown here is derived from an EMBL/GenBank/DDBJ whole genome shotgun (WGS) entry which is preliminary data.</text>
</comment>
<dbReference type="Proteomes" id="UP000707352">
    <property type="component" value="Unassembled WGS sequence"/>
</dbReference>
<feature type="domain" description="DUF1232" evidence="5">
    <location>
        <begin position="64"/>
        <end position="99"/>
    </location>
</feature>
<dbReference type="InterPro" id="IPR010652">
    <property type="entry name" value="DUF1232"/>
</dbReference>
<keyword evidence="2" id="KW-0812">Transmembrane</keyword>
<evidence type="ECO:0000313" key="7">
    <source>
        <dbReference type="Proteomes" id="UP000707352"/>
    </source>
</evidence>
<sequence>MSDMVTKPFSKTEMEAMRAVARDEDKIARQFWAKLKRVGSRIPFAEDLLAAFFCATDPTTPRRVKLILMGAIAYFVLSTDAIPDILPLFGFADDAAVLATAITQVAGSITEDHHEKARKTLAG</sequence>
<evidence type="ECO:0000256" key="2">
    <source>
        <dbReference type="ARBA" id="ARBA00022692"/>
    </source>
</evidence>
<keyword evidence="7" id="KW-1185">Reference proteome</keyword>
<keyword evidence="3" id="KW-1133">Transmembrane helix</keyword>
<organism evidence="6 7">
    <name type="scientific">Microvirga terricola</name>
    <dbReference type="NCBI Taxonomy" id="2719797"/>
    <lineage>
        <taxon>Bacteria</taxon>
        <taxon>Pseudomonadati</taxon>
        <taxon>Pseudomonadota</taxon>
        <taxon>Alphaproteobacteria</taxon>
        <taxon>Hyphomicrobiales</taxon>
        <taxon>Methylobacteriaceae</taxon>
        <taxon>Microvirga</taxon>
    </lineage>
</organism>
<reference evidence="6 7" key="1">
    <citation type="submission" date="2020-03" db="EMBL/GenBank/DDBJ databases">
        <title>The genome sequence of Microvirga sp. c23x22.</title>
        <authorList>
            <person name="Zhang X."/>
        </authorList>
    </citation>
    <scope>NUCLEOTIDE SEQUENCE [LARGE SCALE GENOMIC DNA]</scope>
    <source>
        <strain evidence="7">c23x22</strain>
    </source>
</reference>
<evidence type="ECO:0000313" key="6">
    <source>
        <dbReference type="EMBL" id="NIX75358.1"/>
    </source>
</evidence>
<dbReference type="Pfam" id="PF06803">
    <property type="entry name" value="DUF1232"/>
    <property type="match status" value="1"/>
</dbReference>
<gene>
    <name evidence="6" type="ORF">HB375_01860</name>
</gene>
<evidence type="ECO:0000256" key="4">
    <source>
        <dbReference type="ARBA" id="ARBA00023136"/>
    </source>
</evidence>
<dbReference type="InterPro" id="IPR016983">
    <property type="entry name" value="UCP031804"/>
</dbReference>
<keyword evidence="4" id="KW-0472">Membrane</keyword>
<dbReference type="RefSeq" id="WP_167671248.1">
    <property type="nucleotide sequence ID" value="NZ_JAATJS010000001.1"/>
</dbReference>
<evidence type="ECO:0000256" key="3">
    <source>
        <dbReference type="ARBA" id="ARBA00022989"/>
    </source>
</evidence>
<dbReference type="PIRSF" id="PIRSF031804">
    <property type="entry name" value="UCP031804"/>
    <property type="match status" value="1"/>
</dbReference>
<name>A0ABX0V6J5_9HYPH</name>
<accession>A0ABX0V6J5</accession>
<evidence type="ECO:0000259" key="5">
    <source>
        <dbReference type="Pfam" id="PF06803"/>
    </source>
</evidence>
<comment type="subcellular location">
    <subcellularLocation>
        <location evidence="1">Endomembrane system</location>
        <topology evidence="1">Multi-pass membrane protein</topology>
    </subcellularLocation>
</comment>